<feature type="compositionally biased region" description="Polar residues" evidence="2">
    <location>
        <begin position="1"/>
        <end position="13"/>
    </location>
</feature>
<comment type="caution">
    <text evidence="3">The sequence shown here is derived from an EMBL/GenBank/DDBJ whole genome shotgun (WGS) entry which is preliminary data.</text>
</comment>
<evidence type="ECO:0000313" key="3">
    <source>
        <dbReference type="EMBL" id="KAL0567545.1"/>
    </source>
</evidence>
<sequence>MSSTDSNDNSVRGSSVDADEPVHFDANDSQRNVSGYLSDVTSRSPRSGSSRSSRGTSRKASTSSHWDEFRRNAWRKSSWGYPWRYSKGRPPIPHYARNDFRKFGWTWKGKPGRDASLDRLPNAEWARAQLYRVSPQAQDLTGTEPTFTGPQVLSRLADVQSTRIEAERQVKQMREELEKTVELVNDLSLVEEDLQDLRTLAYTWITSP</sequence>
<keyword evidence="1" id="KW-0175">Coiled coil</keyword>
<evidence type="ECO:0000256" key="2">
    <source>
        <dbReference type="SAM" id="MobiDB-lite"/>
    </source>
</evidence>
<feature type="coiled-coil region" evidence="1">
    <location>
        <begin position="156"/>
        <end position="183"/>
    </location>
</feature>
<evidence type="ECO:0000256" key="1">
    <source>
        <dbReference type="SAM" id="Coils"/>
    </source>
</evidence>
<gene>
    <name evidence="3" type="ORF">V5O48_014450</name>
</gene>
<reference evidence="3 4" key="1">
    <citation type="submission" date="2024-02" db="EMBL/GenBank/DDBJ databases">
        <title>A draft genome for the cacao thread blight pathogen Marasmius crinis-equi.</title>
        <authorList>
            <person name="Cohen S.P."/>
            <person name="Baruah I.K."/>
            <person name="Amoako-Attah I."/>
            <person name="Bukari Y."/>
            <person name="Meinhardt L.W."/>
            <person name="Bailey B.A."/>
        </authorList>
    </citation>
    <scope>NUCLEOTIDE SEQUENCE [LARGE SCALE GENOMIC DNA]</scope>
    <source>
        <strain evidence="3 4">GH-76</strain>
    </source>
</reference>
<accession>A0ABR3EX91</accession>
<proteinExistence type="predicted"/>
<name>A0ABR3EX91_9AGAR</name>
<dbReference type="EMBL" id="JBAHYK010001560">
    <property type="protein sequence ID" value="KAL0567545.1"/>
    <property type="molecule type" value="Genomic_DNA"/>
</dbReference>
<feature type="compositionally biased region" description="Low complexity" evidence="2">
    <location>
        <begin position="41"/>
        <end position="64"/>
    </location>
</feature>
<organism evidence="3 4">
    <name type="scientific">Marasmius crinis-equi</name>
    <dbReference type="NCBI Taxonomy" id="585013"/>
    <lineage>
        <taxon>Eukaryota</taxon>
        <taxon>Fungi</taxon>
        <taxon>Dikarya</taxon>
        <taxon>Basidiomycota</taxon>
        <taxon>Agaricomycotina</taxon>
        <taxon>Agaricomycetes</taxon>
        <taxon>Agaricomycetidae</taxon>
        <taxon>Agaricales</taxon>
        <taxon>Marasmiineae</taxon>
        <taxon>Marasmiaceae</taxon>
        <taxon>Marasmius</taxon>
    </lineage>
</organism>
<feature type="region of interest" description="Disordered" evidence="2">
    <location>
        <begin position="1"/>
        <end position="65"/>
    </location>
</feature>
<evidence type="ECO:0000313" key="4">
    <source>
        <dbReference type="Proteomes" id="UP001465976"/>
    </source>
</evidence>
<keyword evidence="4" id="KW-1185">Reference proteome</keyword>
<dbReference type="Proteomes" id="UP001465976">
    <property type="component" value="Unassembled WGS sequence"/>
</dbReference>
<protein>
    <submittedName>
        <fullName evidence="3">Uncharacterized protein</fullName>
    </submittedName>
</protein>